<evidence type="ECO:0000256" key="3">
    <source>
        <dbReference type="ARBA" id="ARBA00022448"/>
    </source>
</evidence>
<proteinExistence type="inferred from homology"/>
<keyword evidence="10" id="KW-1185">Reference proteome</keyword>
<evidence type="ECO:0008006" key="11">
    <source>
        <dbReference type="Google" id="ProtNLM"/>
    </source>
</evidence>
<feature type="transmembrane region" description="Helical" evidence="8">
    <location>
        <begin position="272"/>
        <end position="293"/>
    </location>
</feature>
<comment type="similarity">
    <text evidence="2">Belongs to the SLC35F solute transporter family.</text>
</comment>
<reference evidence="9 10" key="1">
    <citation type="submission" date="2024-04" db="EMBL/GenBank/DDBJ databases">
        <title>Phyllosticta paracitricarpa is synonymous to the EU quarantine fungus P. citricarpa based on phylogenomic analyses.</title>
        <authorList>
            <consortium name="Lawrence Berkeley National Laboratory"/>
            <person name="Van Ingen-Buijs V.A."/>
            <person name="Van Westerhoven A.C."/>
            <person name="Haridas S."/>
            <person name="Skiadas P."/>
            <person name="Martin F."/>
            <person name="Groenewald J.Z."/>
            <person name="Crous P.W."/>
            <person name="Seidl M.F."/>
        </authorList>
    </citation>
    <scope>NUCLEOTIDE SEQUENCE [LARGE SCALE GENOMIC DNA]</scope>
    <source>
        <strain evidence="9 10">CBS 123374</strain>
    </source>
</reference>
<feature type="transmembrane region" description="Helical" evidence="8">
    <location>
        <begin position="363"/>
        <end position="381"/>
    </location>
</feature>
<sequence length="419" mass="45928">MANDCKAVAGISTTAIPAQVDADDIAADDSNGKGATTTTTTTTTEAADPTSSTTSSAGAAASSAEKKTKFKTWLHARTEFIRTRYFWYALVLGQVLALCITSTNTFSSLLSEQGTSIPAFQTLFNYFLMLLVYTPYTIYRLGWRDWARRVVARDGWKYIILSFLDVEGNYFTVLGYRYATILSLQLINFCAILSVVVLSTLLLRVRYHLTQYAGIVICIGGMGLLLASDHITGSSSGAASNQLKGDLFALLGALIYGATNVYEEWFVSKQPVYVVLSQLGLWGFLINGVQAAIFDRASFAAATWNAAVAGYLTGYTLILFLFYSLAPLVFRIASAAFMNISLLTGNFWGVVIGIQVFHYSIHWMYPIAFVLILFGLFVYFLSESVFGEAKKPWLGERQEDGVDGVGTAKRMVEHPEALV</sequence>
<evidence type="ECO:0000256" key="8">
    <source>
        <dbReference type="SAM" id="Phobius"/>
    </source>
</evidence>
<dbReference type="Pfam" id="PF06027">
    <property type="entry name" value="SLC35F"/>
    <property type="match status" value="1"/>
</dbReference>
<feature type="transmembrane region" description="Helical" evidence="8">
    <location>
        <begin position="123"/>
        <end position="143"/>
    </location>
</feature>
<comment type="subcellular location">
    <subcellularLocation>
        <location evidence="1">Membrane</location>
        <topology evidence="1">Multi-pass membrane protein</topology>
    </subcellularLocation>
</comment>
<dbReference type="InterPro" id="IPR009262">
    <property type="entry name" value="SLC35_F1/F2/F6"/>
</dbReference>
<name>A0ABR1YU49_9PEZI</name>
<evidence type="ECO:0000313" key="10">
    <source>
        <dbReference type="Proteomes" id="UP001492380"/>
    </source>
</evidence>
<feature type="transmembrane region" description="Helical" evidence="8">
    <location>
        <begin position="335"/>
        <end position="357"/>
    </location>
</feature>
<keyword evidence="3" id="KW-0813">Transport</keyword>
<evidence type="ECO:0000256" key="5">
    <source>
        <dbReference type="ARBA" id="ARBA00022989"/>
    </source>
</evidence>
<feature type="transmembrane region" description="Helical" evidence="8">
    <location>
        <begin position="299"/>
        <end position="323"/>
    </location>
</feature>
<gene>
    <name evidence="9" type="ORF">HDK90DRAFT_510120</name>
</gene>
<keyword evidence="5 8" id="KW-1133">Transmembrane helix</keyword>
<evidence type="ECO:0000256" key="6">
    <source>
        <dbReference type="ARBA" id="ARBA00023136"/>
    </source>
</evidence>
<accession>A0ABR1YU49</accession>
<dbReference type="EMBL" id="JBBWRZ010000004">
    <property type="protein sequence ID" value="KAK8238496.1"/>
    <property type="molecule type" value="Genomic_DNA"/>
</dbReference>
<evidence type="ECO:0000256" key="7">
    <source>
        <dbReference type="SAM" id="MobiDB-lite"/>
    </source>
</evidence>
<dbReference type="InterPro" id="IPR037185">
    <property type="entry name" value="EmrE-like"/>
</dbReference>
<protein>
    <recommendedName>
        <fullName evidence="11">Solute carrier family 35 member</fullName>
    </recommendedName>
</protein>
<feature type="region of interest" description="Disordered" evidence="7">
    <location>
        <begin position="26"/>
        <end position="60"/>
    </location>
</feature>
<feature type="transmembrane region" description="Helical" evidence="8">
    <location>
        <begin position="85"/>
        <end position="103"/>
    </location>
</feature>
<evidence type="ECO:0000256" key="1">
    <source>
        <dbReference type="ARBA" id="ARBA00004141"/>
    </source>
</evidence>
<dbReference type="PANTHER" id="PTHR14233">
    <property type="entry name" value="DUF914-RELATED"/>
    <property type="match status" value="1"/>
</dbReference>
<feature type="compositionally biased region" description="Low complexity" evidence="7">
    <location>
        <begin position="35"/>
        <end position="60"/>
    </location>
</feature>
<evidence type="ECO:0000313" key="9">
    <source>
        <dbReference type="EMBL" id="KAK8238496.1"/>
    </source>
</evidence>
<evidence type="ECO:0000256" key="4">
    <source>
        <dbReference type="ARBA" id="ARBA00022692"/>
    </source>
</evidence>
<feature type="transmembrane region" description="Helical" evidence="8">
    <location>
        <begin position="209"/>
        <end position="227"/>
    </location>
</feature>
<feature type="transmembrane region" description="Helical" evidence="8">
    <location>
        <begin position="182"/>
        <end position="202"/>
    </location>
</feature>
<comment type="caution">
    <text evidence="9">The sequence shown here is derived from an EMBL/GenBank/DDBJ whole genome shotgun (WGS) entry which is preliminary data.</text>
</comment>
<dbReference type="Proteomes" id="UP001492380">
    <property type="component" value="Unassembled WGS sequence"/>
</dbReference>
<organism evidence="9 10">
    <name type="scientific">Phyllosticta capitalensis</name>
    <dbReference type="NCBI Taxonomy" id="121624"/>
    <lineage>
        <taxon>Eukaryota</taxon>
        <taxon>Fungi</taxon>
        <taxon>Dikarya</taxon>
        <taxon>Ascomycota</taxon>
        <taxon>Pezizomycotina</taxon>
        <taxon>Dothideomycetes</taxon>
        <taxon>Dothideomycetes incertae sedis</taxon>
        <taxon>Botryosphaeriales</taxon>
        <taxon>Phyllostictaceae</taxon>
        <taxon>Phyllosticta</taxon>
    </lineage>
</organism>
<dbReference type="PANTHER" id="PTHR14233:SF4">
    <property type="entry name" value="SOLUTE CARRIER FAMILY 35 MEMBER F2"/>
    <property type="match status" value="1"/>
</dbReference>
<dbReference type="SUPFAM" id="SSF103481">
    <property type="entry name" value="Multidrug resistance efflux transporter EmrE"/>
    <property type="match status" value="1"/>
</dbReference>
<feature type="transmembrane region" description="Helical" evidence="8">
    <location>
        <begin position="155"/>
        <end position="176"/>
    </location>
</feature>
<dbReference type="InterPro" id="IPR052221">
    <property type="entry name" value="SLC35F_Transporter"/>
</dbReference>
<keyword evidence="6 8" id="KW-0472">Membrane</keyword>
<feature type="transmembrane region" description="Helical" evidence="8">
    <location>
        <begin position="247"/>
        <end position="265"/>
    </location>
</feature>
<evidence type="ECO:0000256" key="2">
    <source>
        <dbReference type="ARBA" id="ARBA00007863"/>
    </source>
</evidence>
<keyword evidence="4 8" id="KW-0812">Transmembrane</keyword>